<reference evidence="2" key="1">
    <citation type="submission" date="2018-02" db="EMBL/GenBank/DDBJ databases">
        <title>Rhizophora mucronata_Transcriptome.</title>
        <authorList>
            <person name="Meera S.P."/>
            <person name="Sreeshan A."/>
            <person name="Augustine A."/>
        </authorList>
    </citation>
    <scope>NUCLEOTIDE SEQUENCE</scope>
    <source>
        <tissue evidence="2">Leaf</tissue>
    </source>
</reference>
<feature type="compositionally biased region" description="Low complexity" evidence="1">
    <location>
        <begin position="7"/>
        <end position="26"/>
    </location>
</feature>
<organism evidence="2">
    <name type="scientific">Rhizophora mucronata</name>
    <name type="common">Asiatic mangrove</name>
    <dbReference type="NCBI Taxonomy" id="61149"/>
    <lineage>
        <taxon>Eukaryota</taxon>
        <taxon>Viridiplantae</taxon>
        <taxon>Streptophyta</taxon>
        <taxon>Embryophyta</taxon>
        <taxon>Tracheophyta</taxon>
        <taxon>Spermatophyta</taxon>
        <taxon>Magnoliopsida</taxon>
        <taxon>eudicotyledons</taxon>
        <taxon>Gunneridae</taxon>
        <taxon>Pentapetalae</taxon>
        <taxon>rosids</taxon>
        <taxon>fabids</taxon>
        <taxon>Malpighiales</taxon>
        <taxon>Rhizophoraceae</taxon>
        <taxon>Rhizophora</taxon>
    </lineage>
</organism>
<evidence type="ECO:0000256" key="1">
    <source>
        <dbReference type="SAM" id="MobiDB-lite"/>
    </source>
</evidence>
<sequence length="193" mass="21616">MTWALANLSSNSSVLNSSVPPSSSNPTCKGSDPIMRNARTKDINSDNKTYHIIIDFGILYKGECWKYNNLESFSQERAFLGMYFHKTCLYVLFRQYTQVLVHHLARPIVAVEMADDAVAGLDGREEVLLGGDLVVVAVAEGDPTAALLRHFLHLLNPPFPQRLQIVLVKPIKQRDLLVQLLLHGLSHCEHLLL</sequence>
<evidence type="ECO:0000313" key="2">
    <source>
        <dbReference type="EMBL" id="MBW87800.1"/>
    </source>
</evidence>
<proteinExistence type="predicted"/>
<protein>
    <submittedName>
        <fullName evidence="2">Uncharacterized protein MANES_07G065600</fullName>
    </submittedName>
</protein>
<feature type="region of interest" description="Disordered" evidence="1">
    <location>
        <begin position="1"/>
        <end position="38"/>
    </location>
</feature>
<dbReference type="AlphaFoldDB" id="A0A2P2J2V4"/>
<dbReference type="EMBL" id="GGEC01007317">
    <property type="protein sequence ID" value="MBW87800.1"/>
    <property type="molecule type" value="Transcribed_RNA"/>
</dbReference>
<accession>A0A2P2J2V4</accession>
<name>A0A2P2J2V4_RHIMU</name>